<dbReference type="GO" id="GO:0012505">
    <property type="term" value="C:endomembrane system"/>
    <property type="evidence" value="ECO:0007669"/>
    <property type="project" value="TreeGrafter"/>
</dbReference>
<keyword evidence="2" id="KW-0326">Glycosidase</keyword>
<feature type="domain" description="LysM" evidence="3">
    <location>
        <begin position="2"/>
        <end position="46"/>
    </location>
</feature>
<dbReference type="PROSITE" id="PS51910">
    <property type="entry name" value="GH18_2"/>
    <property type="match status" value="1"/>
</dbReference>
<evidence type="ECO:0000313" key="5">
    <source>
        <dbReference type="EMBL" id="KIL49470.1"/>
    </source>
</evidence>
<name>A0A0C2RH29_9BACL</name>
<dbReference type="Pfam" id="PF00704">
    <property type="entry name" value="Glyco_hydro_18"/>
    <property type="match status" value="1"/>
</dbReference>
<protein>
    <submittedName>
        <fullName evidence="5">Spore germination protein</fullName>
    </submittedName>
</protein>
<evidence type="ECO:0000313" key="6">
    <source>
        <dbReference type="Proteomes" id="UP000031938"/>
    </source>
</evidence>
<sequence length="423" mass="48592">MIIHVVKNGDTLWGTANRYGVDVSKIIEANELPDPNKLVIGQALVIPGVVRKHTVRPREMLWQIAQFYGTTVQELLEVNQIQNPNLITPGMVLTIPVRKPVIDVNAYVINMGEEGAQDVREVGEYLTYAAPFAYIMQEDGGLTEINDTEVIRAAVESRAIAMMCITNFTAADPGSKLAQTILGSKEIQERLLNNIVKTMKEKGYQGLNIDFENVYPEDREQYNQFLRRAVDRLHKENYFVSTALAPKTSGDQKGLLYEAHDYRAHGRIVDFVILMTYEWGYRFGPPQAISPLNQIKQVLDYAVTVIPREKIFFGFQLYARDWLLPHVEGQEAETFDMQEAVRRAVKHGAVIQYDQTSQAPFFRYVDEEGRTHEVWFEDARSAQAKFDMVKDYRLRGISYWVLGYPFPQNWLLLGENFTIRKRR</sequence>
<dbReference type="Pfam" id="PF01476">
    <property type="entry name" value="LysM"/>
    <property type="match status" value="2"/>
</dbReference>
<evidence type="ECO:0000256" key="1">
    <source>
        <dbReference type="ARBA" id="ARBA00022801"/>
    </source>
</evidence>
<dbReference type="InterPro" id="IPR018392">
    <property type="entry name" value="LysM"/>
</dbReference>
<dbReference type="GO" id="GO:0016798">
    <property type="term" value="F:hydrolase activity, acting on glycosyl bonds"/>
    <property type="evidence" value="ECO:0007669"/>
    <property type="project" value="UniProtKB-KW"/>
</dbReference>
<dbReference type="InterPro" id="IPR011583">
    <property type="entry name" value="Chitinase_II/V-like_cat"/>
</dbReference>
<dbReference type="EMBL" id="JXRP01000009">
    <property type="protein sequence ID" value="KIL49470.1"/>
    <property type="molecule type" value="Genomic_DNA"/>
</dbReference>
<dbReference type="GO" id="GO:0070492">
    <property type="term" value="F:oligosaccharide binding"/>
    <property type="evidence" value="ECO:0007669"/>
    <property type="project" value="TreeGrafter"/>
</dbReference>
<keyword evidence="6" id="KW-1185">Reference proteome</keyword>
<dbReference type="STRING" id="889306.KP78_09380"/>
<dbReference type="InterPro" id="IPR017853">
    <property type="entry name" value="GH"/>
</dbReference>
<evidence type="ECO:0000259" key="3">
    <source>
        <dbReference type="PROSITE" id="PS51782"/>
    </source>
</evidence>
<feature type="domain" description="LysM" evidence="3">
    <location>
        <begin position="51"/>
        <end position="95"/>
    </location>
</feature>
<evidence type="ECO:0000256" key="2">
    <source>
        <dbReference type="ARBA" id="ARBA00023295"/>
    </source>
</evidence>
<dbReference type="Gene3D" id="3.10.350.10">
    <property type="entry name" value="LysM domain"/>
    <property type="match status" value="2"/>
</dbReference>
<dbReference type="InterPro" id="IPR041704">
    <property type="entry name" value="CFLE_GH18"/>
</dbReference>
<dbReference type="AlphaFoldDB" id="A0A0C2RH29"/>
<dbReference type="PANTHER" id="PTHR46066">
    <property type="entry name" value="CHITINASE DOMAIN-CONTAINING PROTEIN 1 FAMILY MEMBER"/>
    <property type="match status" value="1"/>
</dbReference>
<dbReference type="Proteomes" id="UP000031938">
    <property type="component" value="Unassembled WGS sequence"/>
</dbReference>
<dbReference type="InterPro" id="IPR029070">
    <property type="entry name" value="Chitinase_insertion_sf"/>
</dbReference>
<dbReference type="SMART" id="SM00257">
    <property type="entry name" value="LysM"/>
    <property type="match status" value="2"/>
</dbReference>
<dbReference type="InterPro" id="IPR001223">
    <property type="entry name" value="Glyco_hydro18_cat"/>
</dbReference>
<gene>
    <name evidence="5" type="ORF">KP78_09380</name>
</gene>
<dbReference type="Gene3D" id="3.10.50.10">
    <property type="match status" value="1"/>
</dbReference>
<dbReference type="InterPro" id="IPR036779">
    <property type="entry name" value="LysM_dom_sf"/>
</dbReference>
<proteinExistence type="predicted"/>
<feature type="domain" description="GH18" evidence="4">
    <location>
        <begin position="102"/>
        <end position="423"/>
    </location>
</feature>
<dbReference type="CDD" id="cd02874">
    <property type="entry name" value="GH18_CFLE_spore_hydrolase"/>
    <property type="match status" value="1"/>
</dbReference>
<dbReference type="OrthoDB" id="9769314at2"/>
<dbReference type="GO" id="GO:0005975">
    <property type="term" value="P:carbohydrate metabolic process"/>
    <property type="evidence" value="ECO:0007669"/>
    <property type="project" value="InterPro"/>
</dbReference>
<dbReference type="GO" id="GO:0008061">
    <property type="term" value="F:chitin binding"/>
    <property type="evidence" value="ECO:0007669"/>
    <property type="project" value="InterPro"/>
</dbReference>
<accession>A0A0C2RH29</accession>
<reference evidence="5 6" key="1">
    <citation type="submission" date="2015-01" db="EMBL/GenBank/DDBJ databases">
        <title>Genome sequencing of Jeotgalibacillus soli.</title>
        <authorList>
            <person name="Goh K.M."/>
            <person name="Chan K.-G."/>
            <person name="Yaakop A.S."/>
            <person name="Ee R."/>
            <person name="Gan H.M."/>
            <person name="Chan C.S."/>
        </authorList>
    </citation>
    <scope>NUCLEOTIDE SEQUENCE [LARGE SCALE GENOMIC DNA]</scope>
    <source>
        <strain evidence="5 6">P9</strain>
    </source>
</reference>
<organism evidence="5 6">
    <name type="scientific">Jeotgalibacillus soli</name>
    <dbReference type="NCBI Taxonomy" id="889306"/>
    <lineage>
        <taxon>Bacteria</taxon>
        <taxon>Bacillati</taxon>
        <taxon>Bacillota</taxon>
        <taxon>Bacilli</taxon>
        <taxon>Bacillales</taxon>
        <taxon>Caryophanaceae</taxon>
        <taxon>Jeotgalibacillus</taxon>
    </lineage>
</organism>
<evidence type="ECO:0000259" key="4">
    <source>
        <dbReference type="PROSITE" id="PS51910"/>
    </source>
</evidence>
<dbReference type="PANTHER" id="PTHR46066:SF2">
    <property type="entry name" value="CHITINASE DOMAIN-CONTAINING PROTEIN 1"/>
    <property type="match status" value="1"/>
</dbReference>
<dbReference type="RefSeq" id="WP_041086663.1">
    <property type="nucleotide sequence ID" value="NZ_JXRP01000009.1"/>
</dbReference>
<dbReference type="SMART" id="SM00636">
    <property type="entry name" value="Glyco_18"/>
    <property type="match status" value="1"/>
</dbReference>
<comment type="caution">
    <text evidence="5">The sequence shown here is derived from an EMBL/GenBank/DDBJ whole genome shotgun (WGS) entry which is preliminary data.</text>
</comment>
<dbReference type="SUPFAM" id="SSF54106">
    <property type="entry name" value="LysM domain"/>
    <property type="match status" value="2"/>
</dbReference>
<dbReference type="CDD" id="cd00118">
    <property type="entry name" value="LysM"/>
    <property type="match status" value="2"/>
</dbReference>
<dbReference type="PROSITE" id="PS51782">
    <property type="entry name" value="LYSM"/>
    <property type="match status" value="2"/>
</dbReference>
<dbReference type="Gene3D" id="3.20.20.80">
    <property type="entry name" value="Glycosidases"/>
    <property type="match status" value="1"/>
</dbReference>
<dbReference type="SUPFAM" id="SSF51445">
    <property type="entry name" value="(Trans)glycosidases"/>
    <property type="match status" value="1"/>
</dbReference>
<keyword evidence="1" id="KW-0378">Hydrolase</keyword>
<dbReference type="PATRIC" id="fig|889306.3.peg.943"/>